<dbReference type="InterPro" id="IPR008254">
    <property type="entry name" value="Flavodoxin/NO_synth"/>
</dbReference>
<feature type="region of interest" description="Disordered" evidence="1">
    <location>
        <begin position="254"/>
        <end position="290"/>
    </location>
</feature>
<keyword evidence="2" id="KW-0472">Membrane</keyword>
<dbReference type="InterPro" id="IPR029039">
    <property type="entry name" value="Flavoprotein-like_sf"/>
</dbReference>
<dbReference type="GO" id="GO:0051539">
    <property type="term" value="F:4 iron, 4 sulfur cluster binding"/>
    <property type="evidence" value="ECO:0007669"/>
    <property type="project" value="InterPro"/>
</dbReference>
<dbReference type="Gene3D" id="3.40.50.360">
    <property type="match status" value="1"/>
</dbReference>
<dbReference type="RefSeq" id="XP_003110840.2">
    <property type="nucleotide sequence ID" value="XM_003110792.2"/>
</dbReference>
<dbReference type="PANTHER" id="PTHR13930:SF0">
    <property type="entry name" value="S-ADENOSYL-L-METHIONINE-DEPENDENT TRNA 4-DEMETHYLWYOSINE SYNTHASE TYW1-RELATED"/>
    <property type="match status" value="1"/>
</dbReference>
<dbReference type="SUPFAM" id="SSF52218">
    <property type="entry name" value="Flavoproteins"/>
    <property type="match status" value="1"/>
</dbReference>
<evidence type="ECO:0000256" key="1">
    <source>
        <dbReference type="SAM" id="MobiDB-lite"/>
    </source>
</evidence>
<dbReference type="Proteomes" id="UP000483820">
    <property type="component" value="Chromosome III"/>
</dbReference>
<evidence type="ECO:0000313" key="4">
    <source>
        <dbReference type="EMBL" id="KAF1762267.1"/>
    </source>
</evidence>
<dbReference type="GeneID" id="9801110"/>
<accession>A0A6A5H512</accession>
<dbReference type="PANTHER" id="PTHR13930">
    <property type="entry name" value="S-ADENOSYL-L-METHIONINE-DEPENDENT TRNA 4-DEMETHYLWYOSINE SYNTHASE"/>
    <property type="match status" value="1"/>
</dbReference>
<evidence type="ECO:0000259" key="3">
    <source>
        <dbReference type="PROSITE" id="PS50902"/>
    </source>
</evidence>
<organism evidence="4 5">
    <name type="scientific">Caenorhabditis remanei</name>
    <name type="common">Caenorhabditis vulgaris</name>
    <dbReference type="NCBI Taxonomy" id="31234"/>
    <lineage>
        <taxon>Eukaryota</taxon>
        <taxon>Metazoa</taxon>
        <taxon>Ecdysozoa</taxon>
        <taxon>Nematoda</taxon>
        <taxon>Chromadorea</taxon>
        <taxon>Rhabditida</taxon>
        <taxon>Rhabditina</taxon>
        <taxon>Rhabditomorpha</taxon>
        <taxon>Rhabditoidea</taxon>
        <taxon>Rhabditidae</taxon>
        <taxon>Peloderinae</taxon>
        <taxon>Caenorhabditis</taxon>
    </lineage>
</organism>
<dbReference type="CTD" id="9801110"/>
<dbReference type="GO" id="GO:0008033">
    <property type="term" value="P:tRNA processing"/>
    <property type="evidence" value="ECO:0007669"/>
    <property type="project" value="InterPro"/>
</dbReference>
<evidence type="ECO:0000313" key="5">
    <source>
        <dbReference type="Proteomes" id="UP000483820"/>
    </source>
</evidence>
<feature type="transmembrane region" description="Helical" evidence="2">
    <location>
        <begin position="45"/>
        <end position="65"/>
    </location>
</feature>
<dbReference type="GO" id="GO:0010181">
    <property type="term" value="F:FMN binding"/>
    <property type="evidence" value="ECO:0007669"/>
    <property type="project" value="InterPro"/>
</dbReference>
<keyword evidence="2" id="KW-1133">Transmembrane helix</keyword>
<dbReference type="EMBL" id="WUAV01000003">
    <property type="protein sequence ID" value="KAF1762267.1"/>
    <property type="molecule type" value="Genomic_DNA"/>
</dbReference>
<comment type="caution">
    <text evidence="4">The sequence shown here is derived from an EMBL/GenBank/DDBJ whole genome shotgun (WGS) entry which is preliminary data.</text>
</comment>
<name>A0A6A5H512_CAERE</name>
<dbReference type="PROSITE" id="PS50902">
    <property type="entry name" value="FLAVODOXIN_LIKE"/>
    <property type="match status" value="1"/>
</dbReference>
<sequence>MPVVWLHELTCCMTYQVPPLRPEGGPRGKESLSWLEEYLEGKDEILLYVTAALGVLMPGFVYLLYHKCHAYYERYAKKKEEQRLAEELAQSEAVVIVLGKEDGIAAPWAKVIHDKLCDEMVRKPMIWWSDSLNVKELMEFKGFCVFIAETTAGGQPTPSSEWFLEWLEDLAADSKLRKKANFDKIRFSIVGFGSSDDGPAGFNKVARTLLKRLKILGSKQIIEVELFNTAETDKKTMERFIEFSFELLLQMDKHLPGMGGDTDESEAPEGSSSESSSDDEETDEKHKKSK</sequence>
<feature type="domain" description="Flavodoxin-like" evidence="3">
    <location>
        <begin position="94"/>
        <end position="248"/>
    </location>
</feature>
<keyword evidence="2" id="KW-0812">Transmembrane</keyword>
<evidence type="ECO:0000256" key="2">
    <source>
        <dbReference type="SAM" id="Phobius"/>
    </source>
</evidence>
<reference evidence="4 5" key="1">
    <citation type="submission" date="2019-12" db="EMBL/GenBank/DDBJ databases">
        <title>Chromosome-level assembly of the Caenorhabditis remanei genome.</title>
        <authorList>
            <person name="Teterina A.A."/>
            <person name="Willis J.H."/>
            <person name="Phillips P.C."/>
        </authorList>
    </citation>
    <scope>NUCLEOTIDE SEQUENCE [LARGE SCALE GENOMIC DNA]</scope>
    <source>
        <strain evidence="4 5">PX506</strain>
        <tissue evidence="4">Whole organism</tissue>
    </source>
</reference>
<gene>
    <name evidence="4" type="ORF">GCK72_010529</name>
</gene>
<dbReference type="InterPro" id="IPR034556">
    <property type="entry name" value="tRNA_wybutosine-synthase"/>
</dbReference>
<protein>
    <recommendedName>
        <fullName evidence="3">Flavodoxin-like domain-containing protein</fullName>
    </recommendedName>
</protein>
<dbReference type="KEGG" id="crq:GCK72_010529"/>
<dbReference type="Pfam" id="PF00258">
    <property type="entry name" value="Flavodoxin_1"/>
    <property type="match status" value="1"/>
</dbReference>
<dbReference type="AlphaFoldDB" id="A0A6A5H512"/>
<proteinExistence type="predicted"/>